<name>W8VRC0_9FLAO</name>
<protein>
    <submittedName>
        <fullName evidence="1">Uncharacterized protein</fullName>
    </submittedName>
</protein>
<dbReference type="STRING" id="1454201.NMS_1561"/>
<evidence type="ECO:0000313" key="1">
    <source>
        <dbReference type="EMBL" id="BAO55570.1"/>
    </source>
</evidence>
<reference evidence="1 2" key="1">
    <citation type="journal article" date="2014" name="Proc. Natl. Acad. Sci. U.S.A.">
        <title>Functional characterization of flavobacteria rhodopsins reveals a unique class of light-driven chloride pump in bacteria.</title>
        <authorList>
            <person name="Yoshizawa S."/>
            <person name="Kumagai Y."/>
            <person name="Kim H."/>
            <person name="Ogura Y."/>
            <person name="Hayashi T."/>
            <person name="Iwasaki W."/>
            <person name="DeLong E.F."/>
            <person name="Kogure K."/>
        </authorList>
    </citation>
    <scope>NUCLEOTIDE SEQUENCE [LARGE SCALE GENOMIC DNA]</scope>
    <source>
        <strain evidence="1 2">S1-08</strain>
    </source>
</reference>
<dbReference type="HOGENOM" id="CLU_2974876_0_0_10"/>
<dbReference type="AlphaFoldDB" id="W8VRC0"/>
<sequence>MEINGSLDWHLTELADHKGIIATITDLNKLNKKSLHYMSCNLLWQVLNGSLMKMQRIA</sequence>
<organism evidence="1 2">
    <name type="scientific">Nonlabens marinus S1-08</name>
    <dbReference type="NCBI Taxonomy" id="1454201"/>
    <lineage>
        <taxon>Bacteria</taxon>
        <taxon>Pseudomonadati</taxon>
        <taxon>Bacteroidota</taxon>
        <taxon>Flavobacteriia</taxon>
        <taxon>Flavobacteriales</taxon>
        <taxon>Flavobacteriaceae</taxon>
        <taxon>Nonlabens</taxon>
    </lineage>
</organism>
<proteinExistence type="predicted"/>
<dbReference type="Proteomes" id="UP000031760">
    <property type="component" value="Chromosome"/>
</dbReference>
<accession>W8VRC0</accession>
<dbReference type="KEGG" id="nmf:NMS_1561"/>
<keyword evidence="2" id="KW-1185">Reference proteome</keyword>
<gene>
    <name evidence="1" type="ORF">NMS_1561</name>
</gene>
<dbReference type="EMBL" id="AP014548">
    <property type="protein sequence ID" value="BAO55570.1"/>
    <property type="molecule type" value="Genomic_DNA"/>
</dbReference>
<evidence type="ECO:0000313" key="2">
    <source>
        <dbReference type="Proteomes" id="UP000031760"/>
    </source>
</evidence>